<accession>A0AAD3DKF7</accession>
<dbReference type="PROSITE" id="PS50042">
    <property type="entry name" value="CNMP_BINDING_3"/>
    <property type="match status" value="2"/>
</dbReference>
<feature type="repeat" description="ANK" evidence="10">
    <location>
        <begin position="943"/>
        <end position="976"/>
    </location>
</feature>
<dbReference type="Pfam" id="PF00023">
    <property type="entry name" value="Ank"/>
    <property type="match status" value="1"/>
</dbReference>
<keyword evidence="15" id="KW-1185">Reference proteome</keyword>
<comment type="subcellular location">
    <subcellularLocation>
        <location evidence="1">Membrane</location>
        <topology evidence="1">Multi-pass membrane protein</topology>
    </subcellularLocation>
</comment>
<keyword evidence="6" id="KW-0407">Ion channel</keyword>
<feature type="region of interest" description="Disordered" evidence="11">
    <location>
        <begin position="1473"/>
        <end position="1493"/>
    </location>
</feature>
<evidence type="ECO:0000256" key="2">
    <source>
        <dbReference type="ARBA" id="ARBA00007929"/>
    </source>
</evidence>
<feature type="compositionally biased region" description="Gly residues" evidence="11">
    <location>
        <begin position="1676"/>
        <end position="1686"/>
    </location>
</feature>
<evidence type="ECO:0000256" key="7">
    <source>
        <dbReference type="ARBA" id="ARBA00022989"/>
    </source>
</evidence>
<dbReference type="InterPro" id="IPR018490">
    <property type="entry name" value="cNMP-bd_dom_sf"/>
</dbReference>
<feature type="region of interest" description="Disordered" evidence="11">
    <location>
        <begin position="1"/>
        <end position="63"/>
    </location>
</feature>
<keyword evidence="7 12" id="KW-1133">Transmembrane helix</keyword>
<dbReference type="SUPFAM" id="SSF51206">
    <property type="entry name" value="cAMP-binding domain-like"/>
    <property type="match status" value="1"/>
</dbReference>
<feature type="transmembrane region" description="Helical" evidence="12">
    <location>
        <begin position="393"/>
        <end position="412"/>
    </location>
</feature>
<dbReference type="PANTHER" id="PTHR45743">
    <property type="entry name" value="POTASSIUM CHANNEL AKT1"/>
    <property type="match status" value="1"/>
</dbReference>
<sequence length="1731" mass="180605">MKPLTNDAPAGSDDKSSRNTESTRDKVQSQVSNRRRTSRISELLLESSNPTKPDQLDDFSGVGVGAPHRRTLDGDALRTESFAAGSVYSACNSMRGSVYGESVAGGNSMRRRSSMGGGAASGAHGHWRKLNSAMVVSKALAGRPRGQFGSRAATQSGRHDPPPSLASLSGKEGVLGLLRILWQNLTARLAILPDTTWYQVYWFYWAVAIALLSCWVEPFHMAFPADGQGWLLAIEYFIIGTFLVDFFLKFYIAYYDPETGLLVTTQPKMGMAYIKSWKFFLDLFGCFPYDSVMTSIAKRYGTSSATLDSMEWLRLLTLARAYRILDLFNMLDYRMLVSQGTLMLLRNYTYVFFTAHWAACIFYHVAQQESNFGPDTWVGRTADAFPSAVYERYILALYYSVTIFTAMGDARMFPFSTVEIALTIVYLLFNLFLAAYIIGTVTIMMVTADEHSKAFRDSVSHLHEYSRDNELPERLYTAMKEHLEVHFDSAQSTDDQVLSIYPTAIRRRVLRHLYLQSIKGCYLFQGCKQRFLDAVLSAARVELFLPGVEILTEGDNVVELLIVVLGEVAVSQGSARMGALYGGGGGGGGTGGLSSVGSERFSVGGSFSHLNESMRRASSGGLFLEGGGGDAGGGGVGGNNGSATPLLSPGGISVGLSPATAMMRGGGGHVTKKSVGDSLSEITFFSDGASYETVVGTTPVRVLSLPKAAWELLVQQFPQQARHVLENVQRAAESAVEENLKAAGARSQLTAEQLHVALSLVSGTGGFAESTDPLLLAQTRDALTHAQLDMITRLDDIRAVVSAHVRKCDEMRTFEFLNTAAQGDVESLSTMLKQGISANTADYDGRTALMLAAAKGFDGAVQLLLDSGADKDKVDAFGISALAEAAKNAHDSIIELMLSYGATLGAGGLTVAAEMCTAVFEGDLVKLRRLLRSGAPPDACDYDQRSALHIAGAEGNLEAVKLLVEEGGADPNFQDRWGNTTLDEARRVGAEDVVAYLEGLLRGGAAMSSEKKRHQEQHDYMTWCGLGNAEQLRQAGGYGFGEEVGCAFTGLMVAASKGHTEAVKVLLAGMPPGTLLTHAHLAMLEAARMGHADTVTAFRTAGVMLRDPRVACARHLLSDLRNAAQQGNGPVVEALLAAGVPGRLEPGSEWTQVQQPADAASALHLATAHSHLGVVRRLLEHGGALPDLTTPDALGRTPLQLADIALAQQPSSLRAKAVCDYLGWAAAEAGRGAGMQQLAAAALERWGAISHHGHGHNESTQGMRTPTPPAILKERDKGSGSPLDSFPGERLLLPQRPPSEQAAPSPSQPTDANGSDRSPVNRLGGTSLRAGAVVGEPQPEDAQEDPVSATVATARLLPVGSTGSGGGGSGGGAGPPAEAAALMASSAVAEAWDNLPGTPGGSTRGSSLAFQALKQLDANAAAGGGGGVEADAALMYRSSVLHSAALLNDPPAALLAAASASLVGGRVPACLSPTGRPNRGTSGNLSSPRLVLPPPSSSGAWPLAGVPEGSVGPPAAAAPFRLDRVPSSNRVHATSLNGGASAFMQAGGLQESAFGAGTWIVDGIAGYGGGRGGGGGGVGGAAAGGSVGGGNRRALGSVQSLIVPRCTPSNPTLRPSRSGVRLNEPDAVEREVGAFVRAPAGSVGGGDSGGIVLASGADVVYGGMAAVPSQRVRLSRGGGGGSGGGATRLSSNGREVLSTAGTNSPATITGVRLSLADASLTPPLSPLSPLR</sequence>
<feature type="region of interest" description="Disordered" evidence="11">
    <location>
        <begin position="1251"/>
        <end position="1325"/>
    </location>
</feature>
<dbReference type="PROSITE" id="PS50088">
    <property type="entry name" value="ANK_REPEAT"/>
    <property type="match status" value="3"/>
</dbReference>
<reference evidence="14 15" key="1">
    <citation type="journal article" date="2021" name="Sci. Rep.">
        <title>Genome sequencing of the multicellular alga Astrephomene provides insights into convergent evolution of germ-soma differentiation.</title>
        <authorList>
            <person name="Yamashita S."/>
            <person name="Yamamoto K."/>
            <person name="Matsuzaki R."/>
            <person name="Suzuki S."/>
            <person name="Yamaguchi H."/>
            <person name="Hirooka S."/>
            <person name="Minakuchi Y."/>
            <person name="Miyagishima S."/>
            <person name="Kawachi M."/>
            <person name="Toyoda A."/>
            <person name="Nozaki H."/>
        </authorList>
    </citation>
    <scope>NUCLEOTIDE SEQUENCE [LARGE SCALE GENOMIC DNA]</scope>
    <source>
        <strain evidence="14 15">NIES-4017</strain>
    </source>
</reference>
<feature type="region of interest" description="Disordered" evidence="11">
    <location>
        <begin position="1358"/>
        <end position="1377"/>
    </location>
</feature>
<keyword evidence="5" id="KW-0631">Potassium channel</keyword>
<feature type="transmembrane region" description="Helical" evidence="12">
    <location>
        <begin position="202"/>
        <end position="223"/>
    </location>
</feature>
<dbReference type="InterPro" id="IPR014710">
    <property type="entry name" value="RmlC-like_jellyroll"/>
</dbReference>
<proteinExistence type="inferred from homology"/>
<feature type="transmembrane region" description="Helical" evidence="12">
    <location>
        <begin position="424"/>
        <end position="446"/>
    </location>
</feature>
<feature type="transmembrane region" description="Helical" evidence="12">
    <location>
        <begin position="348"/>
        <end position="366"/>
    </location>
</feature>
<feature type="compositionally biased region" description="Low complexity" evidence="11">
    <location>
        <begin position="1298"/>
        <end position="1309"/>
    </location>
</feature>
<evidence type="ECO:0000313" key="14">
    <source>
        <dbReference type="EMBL" id="GFR43530.1"/>
    </source>
</evidence>
<keyword evidence="3" id="KW-0813">Transport</keyword>
<evidence type="ECO:0000313" key="15">
    <source>
        <dbReference type="Proteomes" id="UP001054857"/>
    </source>
</evidence>
<feature type="transmembrane region" description="Helical" evidence="12">
    <location>
        <begin position="229"/>
        <end position="248"/>
    </location>
</feature>
<keyword evidence="9 12" id="KW-0472">Membrane</keyword>
<dbReference type="InterPro" id="IPR002110">
    <property type="entry name" value="Ankyrin_rpt"/>
</dbReference>
<keyword evidence="4 12" id="KW-0812">Transmembrane</keyword>
<evidence type="ECO:0000256" key="4">
    <source>
        <dbReference type="ARBA" id="ARBA00022692"/>
    </source>
</evidence>
<dbReference type="Gene3D" id="1.25.40.20">
    <property type="entry name" value="Ankyrin repeat-containing domain"/>
    <property type="match status" value="3"/>
</dbReference>
<keyword evidence="5" id="KW-0633">Potassium transport</keyword>
<feature type="repeat" description="ANK" evidence="10">
    <location>
        <begin position="844"/>
        <end position="876"/>
    </location>
</feature>
<evidence type="ECO:0000256" key="1">
    <source>
        <dbReference type="ARBA" id="ARBA00004141"/>
    </source>
</evidence>
<keyword evidence="8" id="KW-0406">Ion transport</keyword>
<feature type="region of interest" description="Disordered" evidence="11">
    <location>
        <begin position="146"/>
        <end position="165"/>
    </location>
</feature>
<dbReference type="Gene3D" id="1.10.287.70">
    <property type="match status" value="1"/>
</dbReference>
<dbReference type="EMBL" id="BMAR01000005">
    <property type="protein sequence ID" value="GFR43530.1"/>
    <property type="molecule type" value="Genomic_DNA"/>
</dbReference>
<dbReference type="GO" id="GO:0005249">
    <property type="term" value="F:voltage-gated potassium channel activity"/>
    <property type="evidence" value="ECO:0007669"/>
    <property type="project" value="InterPro"/>
</dbReference>
<feature type="repeat" description="ANK" evidence="10">
    <location>
        <begin position="1158"/>
        <end position="1182"/>
    </location>
</feature>
<evidence type="ECO:0000256" key="9">
    <source>
        <dbReference type="ARBA" id="ARBA00023136"/>
    </source>
</evidence>
<feature type="domain" description="Cyclic nucleotide-binding" evidence="13">
    <location>
        <begin position="638"/>
        <end position="731"/>
    </location>
</feature>
<evidence type="ECO:0000256" key="8">
    <source>
        <dbReference type="ARBA" id="ARBA00023065"/>
    </source>
</evidence>
<dbReference type="Pfam" id="PF00520">
    <property type="entry name" value="Ion_trans"/>
    <property type="match status" value="1"/>
</dbReference>
<evidence type="ECO:0000259" key="13">
    <source>
        <dbReference type="PROSITE" id="PS50042"/>
    </source>
</evidence>
<evidence type="ECO:0000256" key="12">
    <source>
        <dbReference type="SAM" id="Phobius"/>
    </source>
</evidence>
<dbReference type="InterPro" id="IPR045319">
    <property type="entry name" value="KAT/AKT"/>
</dbReference>
<keyword evidence="5" id="KW-0630">Potassium</keyword>
<feature type="compositionally biased region" description="Gly residues" evidence="11">
    <location>
        <begin position="1362"/>
        <end position="1374"/>
    </location>
</feature>
<dbReference type="Proteomes" id="UP001054857">
    <property type="component" value="Unassembled WGS sequence"/>
</dbReference>
<dbReference type="Pfam" id="PF12796">
    <property type="entry name" value="Ank_2"/>
    <property type="match status" value="2"/>
</dbReference>
<feature type="region of interest" description="Disordered" evidence="11">
    <location>
        <begin position="1673"/>
        <end position="1692"/>
    </location>
</feature>
<evidence type="ECO:0000256" key="6">
    <source>
        <dbReference type="ARBA" id="ARBA00022882"/>
    </source>
</evidence>
<comment type="similarity">
    <text evidence="2">Belongs to the potassium channel family. Plant (TC 1.A.1.4) subfamily.</text>
</comment>
<evidence type="ECO:0000256" key="11">
    <source>
        <dbReference type="SAM" id="MobiDB-lite"/>
    </source>
</evidence>
<gene>
    <name evidence="14" type="ORF">Agub_g4626</name>
</gene>
<keyword evidence="6" id="KW-0851">Voltage-gated channel</keyword>
<evidence type="ECO:0000256" key="5">
    <source>
        <dbReference type="ARBA" id="ARBA00022826"/>
    </source>
</evidence>
<protein>
    <recommendedName>
        <fullName evidence="13">Cyclic nucleotide-binding domain-containing protein</fullName>
    </recommendedName>
</protein>
<organism evidence="14 15">
    <name type="scientific">Astrephomene gubernaculifera</name>
    <dbReference type="NCBI Taxonomy" id="47775"/>
    <lineage>
        <taxon>Eukaryota</taxon>
        <taxon>Viridiplantae</taxon>
        <taxon>Chlorophyta</taxon>
        <taxon>core chlorophytes</taxon>
        <taxon>Chlorophyceae</taxon>
        <taxon>CS clade</taxon>
        <taxon>Chlamydomonadales</taxon>
        <taxon>Astrephomenaceae</taxon>
        <taxon>Astrephomene</taxon>
    </lineage>
</organism>
<dbReference type="InterPro" id="IPR000595">
    <property type="entry name" value="cNMP-bd_dom"/>
</dbReference>
<dbReference type="SUPFAM" id="SSF81324">
    <property type="entry name" value="Voltage-gated potassium channels"/>
    <property type="match status" value="1"/>
</dbReference>
<dbReference type="SMART" id="SM00248">
    <property type="entry name" value="ANK"/>
    <property type="match status" value="5"/>
</dbReference>
<dbReference type="InterPro" id="IPR036770">
    <property type="entry name" value="Ankyrin_rpt-contain_sf"/>
</dbReference>
<comment type="caution">
    <text evidence="14">The sequence shown here is derived from an EMBL/GenBank/DDBJ whole genome shotgun (WGS) entry which is preliminary data.</text>
</comment>
<dbReference type="SUPFAM" id="SSF48403">
    <property type="entry name" value="Ankyrin repeat"/>
    <property type="match status" value="2"/>
</dbReference>
<keyword evidence="10" id="KW-0040">ANK repeat</keyword>
<name>A0AAD3DKF7_9CHLO</name>
<feature type="compositionally biased region" description="Basic and acidic residues" evidence="11">
    <location>
        <begin position="12"/>
        <end position="27"/>
    </location>
</feature>
<evidence type="ECO:0000256" key="10">
    <source>
        <dbReference type="PROSITE-ProRule" id="PRU00023"/>
    </source>
</evidence>
<dbReference type="PANTHER" id="PTHR45743:SF2">
    <property type="entry name" value="POTASSIUM CHANNEL AKT1"/>
    <property type="match status" value="1"/>
</dbReference>
<dbReference type="InterPro" id="IPR005821">
    <property type="entry name" value="Ion_trans_dom"/>
</dbReference>
<dbReference type="Gene3D" id="2.60.120.10">
    <property type="entry name" value="Jelly Rolls"/>
    <property type="match status" value="1"/>
</dbReference>
<dbReference type="PROSITE" id="PS50297">
    <property type="entry name" value="ANK_REP_REGION"/>
    <property type="match status" value="3"/>
</dbReference>
<evidence type="ECO:0000256" key="3">
    <source>
        <dbReference type="ARBA" id="ARBA00022448"/>
    </source>
</evidence>
<dbReference type="GO" id="GO:0034702">
    <property type="term" value="C:monoatomic ion channel complex"/>
    <property type="evidence" value="ECO:0007669"/>
    <property type="project" value="UniProtKB-KW"/>
</dbReference>
<feature type="domain" description="Cyclic nucleotide-binding" evidence="13">
    <location>
        <begin position="523"/>
        <end position="587"/>
    </location>
</feature>